<feature type="region of interest" description="Disordered" evidence="6">
    <location>
        <begin position="478"/>
        <end position="518"/>
    </location>
</feature>
<dbReference type="Proteomes" id="UP001575105">
    <property type="component" value="Unassembled WGS sequence"/>
</dbReference>
<evidence type="ECO:0000256" key="7">
    <source>
        <dbReference type="SAM" id="Phobius"/>
    </source>
</evidence>
<dbReference type="PANTHER" id="PTHR42829">
    <property type="entry name" value="NADH-UBIQUINONE OXIDOREDUCTASE CHAIN 5"/>
    <property type="match status" value="1"/>
</dbReference>
<dbReference type="InterPro" id="IPR018393">
    <property type="entry name" value="NADHpl_OxRdtase_5_subgr"/>
</dbReference>
<feature type="transmembrane region" description="Helical" evidence="7">
    <location>
        <begin position="237"/>
        <end position="262"/>
    </location>
</feature>
<evidence type="ECO:0000256" key="5">
    <source>
        <dbReference type="RuleBase" id="RU000320"/>
    </source>
</evidence>
<evidence type="ECO:0000256" key="2">
    <source>
        <dbReference type="ARBA" id="ARBA00022692"/>
    </source>
</evidence>
<dbReference type="NCBIfam" id="NF005141">
    <property type="entry name" value="PRK06590.1"/>
    <property type="match status" value="1"/>
</dbReference>
<evidence type="ECO:0000259" key="9">
    <source>
        <dbReference type="Pfam" id="PF00662"/>
    </source>
</evidence>
<feature type="domain" description="NADH-Ubiquinone oxidoreductase (complex I) chain 5 N-terminal" evidence="9">
    <location>
        <begin position="69"/>
        <end position="119"/>
    </location>
</feature>
<name>A0ABV4U156_9BACT</name>
<feature type="transmembrane region" description="Helical" evidence="7">
    <location>
        <begin position="586"/>
        <end position="606"/>
    </location>
</feature>
<feature type="domain" description="NADH:quinone oxidoreductase/Mrp antiporter transmembrane" evidence="8">
    <location>
        <begin position="136"/>
        <end position="432"/>
    </location>
</feature>
<evidence type="ECO:0000313" key="10">
    <source>
        <dbReference type="EMBL" id="MFA9477332.1"/>
    </source>
</evidence>
<reference evidence="10 11" key="1">
    <citation type="submission" date="2024-08" db="EMBL/GenBank/DDBJ databases">
        <title>Whole-genome sequencing of halo(alkali)philic microorganisms from hypersaline lakes.</title>
        <authorList>
            <person name="Sorokin D.Y."/>
            <person name="Merkel A.Y."/>
            <person name="Messina E."/>
            <person name="Yakimov M."/>
        </authorList>
    </citation>
    <scope>NUCLEOTIDE SEQUENCE [LARGE SCALE GENOMIC DNA]</scope>
    <source>
        <strain evidence="10 11">AB-hyl4</strain>
    </source>
</reference>
<evidence type="ECO:0000256" key="1">
    <source>
        <dbReference type="ARBA" id="ARBA00004127"/>
    </source>
</evidence>
<feature type="transmembrane region" description="Helical" evidence="7">
    <location>
        <begin position="330"/>
        <end position="350"/>
    </location>
</feature>
<feature type="transmembrane region" description="Helical" evidence="7">
    <location>
        <begin position="6"/>
        <end position="25"/>
    </location>
</feature>
<comment type="caution">
    <text evidence="10">The sequence shown here is derived from an EMBL/GenBank/DDBJ whole genome shotgun (WGS) entry which is preliminary data.</text>
</comment>
<feature type="transmembrane region" description="Helical" evidence="7">
    <location>
        <begin position="356"/>
        <end position="376"/>
    </location>
</feature>
<dbReference type="Pfam" id="PF00361">
    <property type="entry name" value="Proton_antipo_M"/>
    <property type="match status" value="1"/>
</dbReference>
<sequence length="710" mass="77527">MDLDLIKFLPWIPLLGAVLCMICCIKPQWRKAAGAICVASIAIPFLMAISVYGQVRGLDVGETVTFFRWIHVGDFTADFAYYMDTLTMVMLFVVTGIGSLVALYATGYMAGDRGYARFFAAVALFIFAMTSMVMGSNLIMLYLGWEMVGLASYLLIGYYYHKPAAVEAAKKAFIVNRIGDLGFAMGILTVYMTFGSVHYADILPAAQALIGQVDVSSLTEGALAAYESASLPENTTWVMAAPLLLLLGALGKSAQIPFYVWLPDAMEGPSPVSALIHAATMVTSGVYMVARLMPLFEFSPYALPTVATIGGLTAIFAATIALCQYDIKKIFAYSTVSQLGYMFLGVGVLAPTAGMWHLISHAFFKGLLFLTAGSVMHAMAGQLDIRKMSGLRHKMPVTCWLMFAACLALAGFPLTTGFFSKDMIIAYTLDWGRAEEGASAWYFTLGILALVTAFITASYGFRAWFRVFWGPEKWEMGDDDHGAPEPQSPDHSHADADHGHEAHHDEHGADHAHGHHHEPHEMPWWPMNIPLVILAIGSLFGGLLGYVGAFGGHSYGWIGSMVYDSTARTHTSIPHGRPLLGMDPHIAMFFISGAIAIVAIALAWYLHVKNRDAVAKLADATRPIVTLLNNKYYVDEIYDVLIRRPLRLMGWVFYILDQFLINGIVYGLAWVPRLLGLGLRPSQNGRLQGYGLGMAAGVAIITALVLWAMV</sequence>
<feature type="transmembrane region" description="Helical" evidence="7">
    <location>
        <begin position="397"/>
        <end position="420"/>
    </location>
</feature>
<dbReference type="NCBIfam" id="TIGR01974">
    <property type="entry name" value="NDH_I_L"/>
    <property type="match status" value="1"/>
</dbReference>
<dbReference type="RefSeq" id="WP_425344257.1">
    <property type="nucleotide sequence ID" value="NZ_JBGUBD010000002.1"/>
</dbReference>
<gene>
    <name evidence="10" type="primary">nuoL</name>
    <name evidence="10" type="ORF">ACERK3_03375</name>
</gene>
<feature type="transmembrane region" description="Helical" evidence="7">
    <location>
        <begin position="301"/>
        <end position="323"/>
    </location>
</feature>
<feature type="transmembrane region" description="Helical" evidence="7">
    <location>
        <begin position="440"/>
        <end position="461"/>
    </location>
</feature>
<feature type="compositionally biased region" description="Basic and acidic residues" evidence="6">
    <location>
        <begin position="478"/>
        <end position="512"/>
    </location>
</feature>
<accession>A0ABV4U156</accession>
<evidence type="ECO:0000256" key="4">
    <source>
        <dbReference type="ARBA" id="ARBA00023136"/>
    </source>
</evidence>
<dbReference type="PRINTS" id="PR01434">
    <property type="entry name" value="NADHDHGNASE5"/>
</dbReference>
<evidence type="ECO:0000256" key="3">
    <source>
        <dbReference type="ARBA" id="ARBA00022989"/>
    </source>
</evidence>
<feature type="transmembrane region" description="Helical" evidence="7">
    <location>
        <begin position="651"/>
        <end position="670"/>
    </location>
</feature>
<comment type="subcellular location">
    <subcellularLocation>
        <location evidence="1">Endomembrane system</location>
        <topology evidence="1">Multi-pass membrane protein</topology>
    </subcellularLocation>
    <subcellularLocation>
        <location evidence="5">Membrane</location>
        <topology evidence="5">Multi-pass membrane protein</topology>
    </subcellularLocation>
</comment>
<dbReference type="Gene3D" id="1.20.5.2700">
    <property type="match status" value="1"/>
</dbReference>
<keyword evidence="2 5" id="KW-0812">Transmembrane</keyword>
<feature type="transmembrane region" description="Helical" evidence="7">
    <location>
        <begin position="274"/>
        <end position="295"/>
    </location>
</feature>
<feature type="transmembrane region" description="Helical" evidence="7">
    <location>
        <begin position="139"/>
        <end position="160"/>
    </location>
</feature>
<dbReference type="Pfam" id="PF00662">
    <property type="entry name" value="Proton_antipo_N"/>
    <property type="match status" value="1"/>
</dbReference>
<feature type="transmembrane region" description="Helical" evidence="7">
    <location>
        <begin position="531"/>
        <end position="551"/>
    </location>
</feature>
<keyword evidence="3 7" id="KW-1133">Transmembrane helix</keyword>
<proteinExistence type="predicted"/>
<feature type="transmembrane region" description="Helical" evidence="7">
    <location>
        <begin position="79"/>
        <end position="103"/>
    </location>
</feature>
<evidence type="ECO:0000259" key="8">
    <source>
        <dbReference type="Pfam" id="PF00361"/>
    </source>
</evidence>
<evidence type="ECO:0000313" key="11">
    <source>
        <dbReference type="Proteomes" id="UP001575105"/>
    </source>
</evidence>
<dbReference type="PANTHER" id="PTHR42829:SF2">
    <property type="entry name" value="NADH-UBIQUINONE OXIDOREDUCTASE CHAIN 5"/>
    <property type="match status" value="1"/>
</dbReference>
<keyword evidence="11" id="KW-1185">Reference proteome</keyword>
<feature type="transmembrane region" description="Helical" evidence="7">
    <location>
        <begin position="32"/>
        <end position="52"/>
    </location>
</feature>
<feature type="transmembrane region" description="Helical" evidence="7">
    <location>
        <begin position="115"/>
        <end position="133"/>
    </location>
</feature>
<dbReference type="EMBL" id="JBGUBD010000002">
    <property type="protein sequence ID" value="MFA9477332.1"/>
    <property type="molecule type" value="Genomic_DNA"/>
</dbReference>
<organism evidence="10 11">
    <name type="scientific">Natronomicrosphaera hydrolytica</name>
    <dbReference type="NCBI Taxonomy" id="3242702"/>
    <lineage>
        <taxon>Bacteria</taxon>
        <taxon>Pseudomonadati</taxon>
        <taxon>Planctomycetota</taxon>
        <taxon>Phycisphaerae</taxon>
        <taxon>Phycisphaerales</taxon>
        <taxon>Phycisphaeraceae</taxon>
        <taxon>Natronomicrosphaera</taxon>
    </lineage>
</organism>
<protein>
    <submittedName>
        <fullName evidence="10">NADH-quinone oxidoreductase subunit L</fullName>
    </submittedName>
</protein>
<feature type="transmembrane region" description="Helical" evidence="7">
    <location>
        <begin position="690"/>
        <end position="709"/>
    </location>
</feature>
<dbReference type="InterPro" id="IPR001750">
    <property type="entry name" value="ND/Mrp_TM"/>
</dbReference>
<dbReference type="InterPro" id="IPR003945">
    <property type="entry name" value="NU5C-like"/>
</dbReference>
<feature type="transmembrane region" description="Helical" evidence="7">
    <location>
        <begin position="181"/>
        <end position="200"/>
    </location>
</feature>
<keyword evidence="4 7" id="KW-0472">Membrane</keyword>
<evidence type="ECO:0000256" key="6">
    <source>
        <dbReference type="SAM" id="MobiDB-lite"/>
    </source>
</evidence>
<dbReference type="PRINTS" id="PR01435">
    <property type="entry name" value="NPOXDRDTASE5"/>
</dbReference>
<dbReference type="InterPro" id="IPR001516">
    <property type="entry name" value="Proton_antipo_N"/>
</dbReference>